<reference evidence="2 3" key="1">
    <citation type="submission" date="2017-07" db="EMBL/GenBank/DDBJ databases">
        <title>Draft Genome Sequences of Select Purple Nonsulfur Bacteria.</title>
        <authorList>
            <person name="Lasarre B."/>
            <person name="Mckinlay J.B."/>
        </authorList>
    </citation>
    <scope>NUCLEOTIDE SEQUENCE [LARGE SCALE GENOMIC DNA]</scope>
    <source>
        <strain evidence="2 3">DSM 11907</strain>
    </source>
</reference>
<sequence length="160" mass="16875">MGDVANGDQARRPFPLGPLLGAAALLAFVLIAVGVSRGVGTVPTGAPPAPEAVAAVAARDLKFVDRPDGGVAVVDAASGRDIDTLAAGQDNFIRGTLRGFARERRRQDIGIDLPFRLTRWTDGRLSLDDPATGRHVELSAFGVTNAEAFGRFLERRDGTR</sequence>
<dbReference type="RefSeq" id="WP_111356736.1">
    <property type="nucleotide sequence ID" value="NZ_NHSK01000076.1"/>
</dbReference>
<gene>
    <name evidence="2" type="ORF">CH338_08830</name>
</gene>
<proteinExistence type="predicted"/>
<dbReference type="OrthoDB" id="7848123at2"/>
<protein>
    <recommendedName>
        <fullName evidence="4">Photosynthetic complex assembly protein</fullName>
    </recommendedName>
</protein>
<dbReference type="Proteomes" id="UP000248863">
    <property type="component" value="Unassembled WGS sequence"/>
</dbReference>
<evidence type="ECO:0000256" key="1">
    <source>
        <dbReference type="SAM" id="Phobius"/>
    </source>
</evidence>
<dbReference type="EMBL" id="NPEU01000069">
    <property type="protein sequence ID" value="RAI39637.1"/>
    <property type="molecule type" value="Genomic_DNA"/>
</dbReference>
<evidence type="ECO:0000313" key="2">
    <source>
        <dbReference type="EMBL" id="RAI39637.1"/>
    </source>
</evidence>
<keyword evidence="3" id="KW-1185">Reference proteome</keyword>
<organism evidence="2 3">
    <name type="scientific">Rhodoplanes elegans</name>
    <dbReference type="NCBI Taxonomy" id="29408"/>
    <lineage>
        <taxon>Bacteria</taxon>
        <taxon>Pseudomonadati</taxon>
        <taxon>Pseudomonadota</taxon>
        <taxon>Alphaproteobacteria</taxon>
        <taxon>Hyphomicrobiales</taxon>
        <taxon>Nitrobacteraceae</taxon>
        <taxon>Rhodoplanes</taxon>
    </lineage>
</organism>
<accession>A0A327KMB4</accession>
<evidence type="ECO:0008006" key="4">
    <source>
        <dbReference type="Google" id="ProtNLM"/>
    </source>
</evidence>
<keyword evidence="1" id="KW-1133">Transmembrane helix</keyword>
<dbReference type="InterPro" id="IPR017495">
    <property type="entry name" value="PuhC"/>
</dbReference>
<feature type="transmembrane region" description="Helical" evidence="1">
    <location>
        <begin position="16"/>
        <end position="35"/>
    </location>
</feature>
<keyword evidence="1" id="KW-0472">Membrane</keyword>
<dbReference type="NCBIfam" id="TIGR03054">
    <property type="entry name" value="photo_alph_chp1"/>
    <property type="match status" value="1"/>
</dbReference>
<name>A0A327KMB4_9BRAD</name>
<evidence type="ECO:0000313" key="3">
    <source>
        <dbReference type="Proteomes" id="UP000248863"/>
    </source>
</evidence>
<dbReference type="AlphaFoldDB" id="A0A327KMB4"/>
<keyword evidence="1" id="KW-0812">Transmembrane</keyword>
<comment type="caution">
    <text evidence="2">The sequence shown here is derived from an EMBL/GenBank/DDBJ whole genome shotgun (WGS) entry which is preliminary data.</text>
</comment>